<evidence type="ECO:0008006" key="3">
    <source>
        <dbReference type="Google" id="ProtNLM"/>
    </source>
</evidence>
<gene>
    <name evidence="1" type="ORF">IO99_13810</name>
</gene>
<dbReference type="InterPro" id="IPR014729">
    <property type="entry name" value="Rossmann-like_a/b/a_fold"/>
</dbReference>
<dbReference type="STRING" id="318464.IO99_13810"/>
<evidence type="ECO:0000313" key="2">
    <source>
        <dbReference type="Proteomes" id="UP000028542"/>
    </source>
</evidence>
<sequence length="278" mass="32868">MKILSCGAGMQSTALALMSCEKKKYGDDIYPEVPIYDAILFCDLGEEPRWVYDQVYFIQCVCEDVGIPFYVLESNLHSHYIENFGKARVVSIPFWTIDESGKKGKMMRNCTLDYKINVMQKFIRSNLLGYKKGQRTRGEDLKAHEMHLGFSVEEKHRCKDNPHKMFVNKFPLCDMNLERKDNYAYIKDVWGLETKASACTFCPFHRNYFFKHLKANYQEEYRKLTEFDDLLEIGQPNTKIRSKLYISRSRKRIKDLNEDDFNDKETFDYKGEQIWNGF</sequence>
<dbReference type="EMBL" id="JPMD01000033">
    <property type="protein sequence ID" value="KEZ85566.1"/>
    <property type="molecule type" value="Genomic_DNA"/>
</dbReference>
<protein>
    <recommendedName>
        <fullName evidence="3">Phosphoadenosine phosphosulphate reductase domain-containing protein</fullName>
    </recommendedName>
</protein>
<name>A0A084J9D2_9CLOT</name>
<dbReference type="Gene3D" id="3.40.50.620">
    <property type="entry name" value="HUPs"/>
    <property type="match status" value="1"/>
</dbReference>
<dbReference type="AlphaFoldDB" id="A0A084J9D2"/>
<dbReference type="RefSeq" id="WP_035134204.1">
    <property type="nucleotide sequence ID" value="NZ_JPMD01000033.1"/>
</dbReference>
<evidence type="ECO:0000313" key="1">
    <source>
        <dbReference type="EMBL" id="KEZ85566.1"/>
    </source>
</evidence>
<accession>A0A084J9D2</accession>
<dbReference type="PROSITE" id="PS51257">
    <property type="entry name" value="PROKAR_LIPOPROTEIN"/>
    <property type="match status" value="1"/>
</dbReference>
<keyword evidence="2" id="KW-1185">Reference proteome</keyword>
<comment type="caution">
    <text evidence="1">The sequence shown here is derived from an EMBL/GenBank/DDBJ whole genome shotgun (WGS) entry which is preliminary data.</text>
</comment>
<organism evidence="1 2">
    <name type="scientific">Clostridium sulfidigenes</name>
    <dbReference type="NCBI Taxonomy" id="318464"/>
    <lineage>
        <taxon>Bacteria</taxon>
        <taxon>Bacillati</taxon>
        <taxon>Bacillota</taxon>
        <taxon>Clostridia</taxon>
        <taxon>Eubacteriales</taxon>
        <taxon>Clostridiaceae</taxon>
        <taxon>Clostridium</taxon>
    </lineage>
</organism>
<dbReference type="Proteomes" id="UP000028542">
    <property type="component" value="Unassembled WGS sequence"/>
</dbReference>
<proteinExistence type="predicted"/>
<dbReference type="eggNOG" id="COG0175">
    <property type="taxonomic scope" value="Bacteria"/>
</dbReference>
<reference evidence="1 2" key="1">
    <citation type="submission" date="2014-07" db="EMBL/GenBank/DDBJ databases">
        <title>Draft genome of Clostridium sulfidigenes 113A isolated from sediments associated with methane hydrate from Krishna Godavari basin.</title>
        <authorList>
            <person name="Honkalas V.S."/>
            <person name="Dabir A.P."/>
            <person name="Arora P."/>
            <person name="Dhakephalkar P.K."/>
        </authorList>
    </citation>
    <scope>NUCLEOTIDE SEQUENCE [LARGE SCALE GENOMIC DNA]</scope>
    <source>
        <strain evidence="1 2">113A</strain>
    </source>
</reference>